<organism evidence="1 2">
    <name type="scientific">Trichinella spiralis</name>
    <name type="common">Trichina worm</name>
    <dbReference type="NCBI Taxonomy" id="6334"/>
    <lineage>
        <taxon>Eukaryota</taxon>
        <taxon>Metazoa</taxon>
        <taxon>Ecdysozoa</taxon>
        <taxon>Nematoda</taxon>
        <taxon>Enoplea</taxon>
        <taxon>Dorylaimia</taxon>
        <taxon>Trichinellida</taxon>
        <taxon>Trichinellidae</taxon>
        <taxon>Trichinella</taxon>
    </lineage>
</organism>
<dbReference type="EMBL" id="JYDH01000141">
    <property type="protein sequence ID" value="KRY30442.1"/>
    <property type="molecule type" value="Genomic_DNA"/>
</dbReference>
<accession>A0A0V1B0E5</accession>
<gene>
    <name evidence="1" type="ORF">T01_14523</name>
</gene>
<sequence length="128" mass="14635">MSSNGTVPRPCPTLVGWQIVPPSRVKVFFTDRRVGLFWPSPFSEKFYTPLLIQSFHFSNPIVNSDLRRAHSTAPPFLPRQRSRATTTTVHVTDQRPSGVLSFPTDTKLEIWSNFGSLQHVHFVRIFLL</sequence>
<reference evidence="1 2" key="1">
    <citation type="submission" date="2015-01" db="EMBL/GenBank/DDBJ databases">
        <title>Evolution of Trichinella species and genotypes.</title>
        <authorList>
            <person name="Korhonen P.K."/>
            <person name="Edoardo P."/>
            <person name="Giuseppe L.R."/>
            <person name="Gasser R.B."/>
        </authorList>
    </citation>
    <scope>NUCLEOTIDE SEQUENCE [LARGE SCALE GENOMIC DNA]</scope>
    <source>
        <strain evidence="1">ISS3</strain>
    </source>
</reference>
<dbReference type="Proteomes" id="UP000054776">
    <property type="component" value="Unassembled WGS sequence"/>
</dbReference>
<comment type="caution">
    <text evidence="1">The sequence shown here is derived from an EMBL/GenBank/DDBJ whole genome shotgun (WGS) entry which is preliminary data.</text>
</comment>
<proteinExistence type="predicted"/>
<protein>
    <submittedName>
        <fullName evidence="1">Uncharacterized protein</fullName>
    </submittedName>
</protein>
<dbReference type="InParanoid" id="A0A0V1B0E5"/>
<name>A0A0V1B0E5_TRISP</name>
<evidence type="ECO:0000313" key="1">
    <source>
        <dbReference type="EMBL" id="KRY30442.1"/>
    </source>
</evidence>
<keyword evidence="2" id="KW-1185">Reference proteome</keyword>
<dbReference type="OrthoDB" id="10559627at2759"/>
<dbReference type="AlphaFoldDB" id="A0A0V1B0E5"/>
<evidence type="ECO:0000313" key="2">
    <source>
        <dbReference type="Proteomes" id="UP000054776"/>
    </source>
</evidence>